<evidence type="ECO:0000313" key="2">
    <source>
        <dbReference type="Proteomes" id="UP000031843"/>
    </source>
</evidence>
<evidence type="ECO:0000313" key="1">
    <source>
        <dbReference type="EMBL" id="AJG20797.1"/>
    </source>
</evidence>
<dbReference type="STRING" id="68895.RR42_m3431"/>
<protein>
    <submittedName>
        <fullName evidence="1">Uncharacterized protein</fullName>
    </submittedName>
</protein>
<sequence>MLGLHGGLLFACLSDASASACLGVGAAPAGRAATPGCTGRWCRSRHRPALAARPALAFPPPLWLQRSACGRTTGSIPRIAWLRHPSGRLGQKRRIRYEAAPGRKWRDGKRPDFFCLLQTCMAMGTDVAGVLPLPRLIRLLPLSAP</sequence>
<organism evidence="1 2">
    <name type="scientific">Cupriavidus basilensis</name>
    <dbReference type="NCBI Taxonomy" id="68895"/>
    <lineage>
        <taxon>Bacteria</taxon>
        <taxon>Pseudomonadati</taxon>
        <taxon>Pseudomonadota</taxon>
        <taxon>Betaproteobacteria</taxon>
        <taxon>Burkholderiales</taxon>
        <taxon>Burkholderiaceae</taxon>
        <taxon>Cupriavidus</taxon>
    </lineage>
</organism>
<dbReference type="AlphaFoldDB" id="A0A0C4Y5W1"/>
<keyword evidence="2" id="KW-1185">Reference proteome</keyword>
<name>A0A0C4Y5W1_9BURK</name>
<reference evidence="1 2" key="1">
    <citation type="journal article" date="2015" name="Genome Announc.">
        <title>Complete Genome Sequence of Cupriavidus basilensis 4G11, Isolated from the Oak Ridge Field Research Center Site.</title>
        <authorList>
            <person name="Ray J."/>
            <person name="Waters R.J."/>
            <person name="Skerker J.M."/>
            <person name="Kuehl J.V."/>
            <person name="Price M.N."/>
            <person name="Huang J."/>
            <person name="Chakraborty R."/>
            <person name="Arkin A.P."/>
            <person name="Deutschbauer A."/>
        </authorList>
    </citation>
    <scope>NUCLEOTIDE SEQUENCE [LARGE SCALE GENOMIC DNA]</scope>
    <source>
        <strain evidence="1">4G11</strain>
    </source>
</reference>
<dbReference type="EMBL" id="CP010536">
    <property type="protein sequence ID" value="AJG20797.1"/>
    <property type="molecule type" value="Genomic_DNA"/>
</dbReference>
<gene>
    <name evidence="1" type="ORF">RR42_m3431</name>
</gene>
<accession>A0A0C4Y5W1</accession>
<proteinExistence type="predicted"/>
<dbReference type="KEGG" id="cbw:RR42_m3431"/>
<dbReference type="Proteomes" id="UP000031843">
    <property type="component" value="Chromosome main"/>
</dbReference>